<proteinExistence type="predicted"/>
<comment type="caution">
    <text evidence="2">The sequence shown here is derived from an EMBL/GenBank/DDBJ whole genome shotgun (WGS) entry which is preliminary data.</text>
</comment>
<name>A0A420M9D0_FUSOX</name>
<dbReference type="EMBL" id="MRCX01000629">
    <property type="protein sequence ID" value="RKK62118.1"/>
    <property type="molecule type" value="Genomic_DNA"/>
</dbReference>
<keyword evidence="1" id="KW-0732">Signal</keyword>
<accession>A0A420M9D0</accession>
<dbReference type="AlphaFoldDB" id="A0A420M9D0"/>
<gene>
    <name evidence="2" type="ORF">BFJ69_g17043</name>
</gene>
<feature type="signal peptide" evidence="1">
    <location>
        <begin position="1"/>
        <end position="18"/>
    </location>
</feature>
<evidence type="ECO:0000313" key="3">
    <source>
        <dbReference type="Proteomes" id="UP000285084"/>
    </source>
</evidence>
<sequence>MDFKALYSILILVVRSLAPDFSPVIMTCYDDWLYYLVATKRAADKCTGSPMLKHGKRCEALPFNAAPGVETLDVTGLEG</sequence>
<organism evidence="2 3">
    <name type="scientific">Fusarium oxysporum</name>
    <name type="common">Fusarium vascular wilt</name>
    <dbReference type="NCBI Taxonomy" id="5507"/>
    <lineage>
        <taxon>Eukaryota</taxon>
        <taxon>Fungi</taxon>
        <taxon>Dikarya</taxon>
        <taxon>Ascomycota</taxon>
        <taxon>Pezizomycotina</taxon>
        <taxon>Sordariomycetes</taxon>
        <taxon>Hypocreomycetidae</taxon>
        <taxon>Hypocreales</taxon>
        <taxon>Nectriaceae</taxon>
        <taxon>Fusarium</taxon>
        <taxon>Fusarium oxysporum species complex</taxon>
    </lineage>
</organism>
<reference evidence="2 3" key="1">
    <citation type="journal article" date="2018" name="Sci. Rep.">
        <title>Characterisation of pathogen-specific regions and novel effector candidates in Fusarium oxysporum f. sp. cepae.</title>
        <authorList>
            <person name="Armitage A.D."/>
            <person name="Taylor A."/>
            <person name="Sobczyk M.K."/>
            <person name="Baxter L."/>
            <person name="Greenfield B.P."/>
            <person name="Bates H.J."/>
            <person name="Wilson F."/>
            <person name="Jackson A.C."/>
            <person name="Ott S."/>
            <person name="Harrison R.J."/>
            <person name="Clarkson J.P."/>
        </authorList>
    </citation>
    <scope>NUCLEOTIDE SEQUENCE [LARGE SCALE GENOMIC DNA]</scope>
    <source>
        <strain evidence="2 3">Fo_A13</strain>
    </source>
</reference>
<protein>
    <submittedName>
        <fullName evidence="2">Uncharacterized protein</fullName>
    </submittedName>
</protein>
<dbReference type="Proteomes" id="UP000285084">
    <property type="component" value="Unassembled WGS sequence"/>
</dbReference>
<feature type="chain" id="PRO_5019147445" evidence="1">
    <location>
        <begin position="19"/>
        <end position="79"/>
    </location>
</feature>
<evidence type="ECO:0000256" key="1">
    <source>
        <dbReference type="SAM" id="SignalP"/>
    </source>
</evidence>
<evidence type="ECO:0000313" key="2">
    <source>
        <dbReference type="EMBL" id="RKK62118.1"/>
    </source>
</evidence>